<proteinExistence type="predicted"/>
<protein>
    <recommendedName>
        <fullName evidence="4">KOW domain-containing protein</fullName>
    </recommendedName>
</protein>
<dbReference type="Proteomes" id="UP000232875">
    <property type="component" value="Unassembled WGS sequence"/>
</dbReference>
<keyword evidence="3" id="KW-1185">Reference proteome</keyword>
<evidence type="ECO:0008006" key="4">
    <source>
        <dbReference type="Google" id="ProtNLM"/>
    </source>
</evidence>
<name>A0A2N1JGT0_9BASI</name>
<sequence>MASNGGSARRVLRSLDHMWMGTNGKFMRKLRPTRAQSEPAFVQPNDRIQFWNIVPGDVVKLRSGAVGHDEEGRSIRVPRLVDPEKGEDKGFSGNITFVPRPVHYSKVMLKVPNTETYASRIERSKPFWDKRKNMFCWKRFAVVKTTDKEALRAGEIVQRIEVPWPKHPEKRRPFNETMADAQLVETETWIPWVPEDPVLLPANKPWTTVANVEAAEEQRVQWASQNAQKASGDNDTLATPLGAKSYGGFATRKSVRPPPIAQPPRASELHDTEKNRLMDFATNEEIQAHVEQGGQAFAASDYLTIAPLVGPASGGDWSALDDTPARGQRDDRGQLVKRPSKREVDAMPLELLMKDDLSNDRGLKWRMRRWKAKQVELKEQQATNEKNDKALLRELDALA</sequence>
<accession>A0A2N1JGT0</accession>
<feature type="region of interest" description="Disordered" evidence="1">
    <location>
        <begin position="248"/>
        <end position="270"/>
    </location>
</feature>
<organism evidence="2 3">
    <name type="scientific">Malassezia vespertilionis</name>
    <dbReference type="NCBI Taxonomy" id="2020962"/>
    <lineage>
        <taxon>Eukaryota</taxon>
        <taxon>Fungi</taxon>
        <taxon>Dikarya</taxon>
        <taxon>Basidiomycota</taxon>
        <taxon>Ustilaginomycotina</taxon>
        <taxon>Malasseziomycetes</taxon>
        <taxon>Malasseziales</taxon>
        <taxon>Malasseziaceae</taxon>
        <taxon>Malassezia</taxon>
    </lineage>
</organism>
<dbReference type="AlphaFoldDB" id="A0A2N1JGT0"/>
<reference evidence="2 3" key="1">
    <citation type="submission" date="2017-10" db="EMBL/GenBank/DDBJ databases">
        <title>A novel species of cold-tolerant Malassezia isolated from bats.</title>
        <authorList>
            <person name="Lorch J.M."/>
            <person name="Palmer J.M."/>
            <person name="Vanderwolf K.J."/>
            <person name="Schmidt K.Z."/>
            <person name="Verant M.L."/>
            <person name="Weller T.J."/>
            <person name="Blehert D.S."/>
        </authorList>
    </citation>
    <scope>NUCLEOTIDE SEQUENCE [LARGE SCALE GENOMIC DNA]</scope>
    <source>
        <strain evidence="2 3">NWHC:44797-103</strain>
    </source>
</reference>
<evidence type="ECO:0000313" key="3">
    <source>
        <dbReference type="Proteomes" id="UP000232875"/>
    </source>
</evidence>
<evidence type="ECO:0000256" key="1">
    <source>
        <dbReference type="SAM" id="MobiDB-lite"/>
    </source>
</evidence>
<gene>
    <name evidence="2" type="ORF">MVES_000388</name>
</gene>
<dbReference type="OrthoDB" id="359154at2759"/>
<feature type="region of interest" description="Disordered" evidence="1">
    <location>
        <begin position="315"/>
        <end position="340"/>
    </location>
</feature>
<dbReference type="EMBL" id="KZ454987">
    <property type="protein sequence ID" value="PKI85753.1"/>
    <property type="molecule type" value="Genomic_DNA"/>
</dbReference>
<dbReference type="STRING" id="2020962.A0A2N1JGT0"/>
<feature type="compositionally biased region" description="Basic and acidic residues" evidence="1">
    <location>
        <begin position="323"/>
        <end position="334"/>
    </location>
</feature>
<evidence type="ECO:0000313" key="2">
    <source>
        <dbReference type="EMBL" id="PKI85753.1"/>
    </source>
</evidence>